<name>A0A5B7FN62_PORTR</name>
<gene>
    <name evidence="2" type="ORF">E2C01_040137</name>
</gene>
<proteinExistence type="predicted"/>
<dbReference type="Proteomes" id="UP000324222">
    <property type="component" value="Unassembled WGS sequence"/>
</dbReference>
<sequence length="87" mass="9711">MKGYVAVWLRDCETEYGWLTTTKTTNTTTTTTNTTTTTTITTITTTTTPRHPRLPHTPRPPLYIPVNHTLPQRRVLGITTPGRSCPA</sequence>
<dbReference type="AlphaFoldDB" id="A0A5B7FN62"/>
<feature type="compositionally biased region" description="Low complexity" evidence="1">
    <location>
        <begin position="40"/>
        <end position="49"/>
    </location>
</feature>
<dbReference type="EMBL" id="VSRR010007201">
    <property type="protein sequence ID" value="MPC46418.1"/>
    <property type="molecule type" value="Genomic_DNA"/>
</dbReference>
<reference evidence="2 3" key="1">
    <citation type="submission" date="2019-05" db="EMBL/GenBank/DDBJ databases">
        <title>Another draft genome of Portunus trituberculatus and its Hox gene families provides insights of decapod evolution.</title>
        <authorList>
            <person name="Jeong J.-H."/>
            <person name="Song I."/>
            <person name="Kim S."/>
            <person name="Choi T."/>
            <person name="Kim D."/>
            <person name="Ryu S."/>
            <person name="Kim W."/>
        </authorList>
    </citation>
    <scope>NUCLEOTIDE SEQUENCE [LARGE SCALE GENOMIC DNA]</scope>
    <source>
        <tissue evidence="2">Muscle</tissue>
    </source>
</reference>
<accession>A0A5B7FN62</accession>
<evidence type="ECO:0000313" key="3">
    <source>
        <dbReference type="Proteomes" id="UP000324222"/>
    </source>
</evidence>
<keyword evidence="3" id="KW-1185">Reference proteome</keyword>
<evidence type="ECO:0000256" key="1">
    <source>
        <dbReference type="SAM" id="MobiDB-lite"/>
    </source>
</evidence>
<evidence type="ECO:0000313" key="2">
    <source>
        <dbReference type="EMBL" id="MPC46418.1"/>
    </source>
</evidence>
<comment type="caution">
    <text evidence="2">The sequence shown here is derived from an EMBL/GenBank/DDBJ whole genome shotgun (WGS) entry which is preliminary data.</text>
</comment>
<feature type="region of interest" description="Disordered" evidence="1">
    <location>
        <begin position="40"/>
        <end position="66"/>
    </location>
</feature>
<organism evidence="2 3">
    <name type="scientific">Portunus trituberculatus</name>
    <name type="common">Swimming crab</name>
    <name type="synonym">Neptunus trituberculatus</name>
    <dbReference type="NCBI Taxonomy" id="210409"/>
    <lineage>
        <taxon>Eukaryota</taxon>
        <taxon>Metazoa</taxon>
        <taxon>Ecdysozoa</taxon>
        <taxon>Arthropoda</taxon>
        <taxon>Crustacea</taxon>
        <taxon>Multicrustacea</taxon>
        <taxon>Malacostraca</taxon>
        <taxon>Eumalacostraca</taxon>
        <taxon>Eucarida</taxon>
        <taxon>Decapoda</taxon>
        <taxon>Pleocyemata</taxon>
        <taxon>Brachyura</taxon>
        <taxon>Eubrachyura</taxon>
        <taxon>Portunoidea</taxon>
        <taxon>Portunidae</taxon>
        <taxon>Portuninae</taxon>
        <taxon>Portunus</taxon>
    </lineage>
</organism>
<protein>
    <submittedName>
        <fullName evidence="2">Uncharacterized protein</fullName>
    </submittedName>
</protein>